<dbReference type="EMBL" id="CP016282">
    <property type="protein sequence ID" value="ANP71714.1"/>
    <property type="molecule type" value="Genomic_DNA"/>
</dbReference>
<gene>
    <name evidence="7" type="ORF">PA27867_0747</name>
</gene>
<dbReference type="STRING" id="670052.PA27867_0747"/>
<dbReference type="Gene3D" id="1.10.150.900">
    <property type="match status" value="1"/>
</dbReference>
<dbReference type="InterPro" id="IPR001261">
    <property type="entry name" value="ArgE/DapE_CS"/>
</dbReference>
<evidence type="ECO:0000256" key="4">
    <source>
        <dbReference type="ARBA" id="ARBA00022801"/>
    </source>
</evidence>
<sequence>MTDPDVLTRQTVDLLRDLIRNACVNDGTPDSGGEIRSVRTLEGFFAGSGLELEVVEPHPGRASLIARIRGTDPAAPSLALVGHIDVVPVDRDGWSRDPFAAELVDGEIWGRGALDMLYLTASYAVVIRDIAMGPFRPRGDLIFAAVADEESGSRFGVGWMTEHRLDLIDASFVLTESGGAPVGVRPSITTTVGEKGIAGRRLVVRGTPGHGSAPWGARNAAVIAAEAVGRLARFEAPVQITADWRHYVSVLGLPAELAERLTDPARIDDAVHELGSLAGFAHASSHTTISPNIMRAGEKENVIPSLATVDLDIRVLPGVDAAQVDGYLRHALGELMVDIEIVGDRFEAATRSPVDTPLFAALSAAVARAYPNADLLPVLSVGGSDARFYRRRGIPAYGFGLLSRRWDYGTFRMLFHGNDERIDVDSIALTVSALDFTVREVLA</sequence>
<dbReference type="Gene3D" id="3.30.70.360">
    <property type="match status" value="1"/>
</dbReference>
<keyword evidence="5" id="KW-0862">Zinc</keyword>
<dbReference type="Pfam" id="PF01546">
    <property type="entry name" value="Peptidase_M20"/>
    <property type="match status" value="1"/>
</dbReference>
<evidence type="ECO:0000313" key="8">
    <source>
        <dbReference type="Proteomes" id="UP000092582"/>
    </source>
</evidence>
<reference evidence="7 8" key="1">
    <citation type="submission" date="2016-06" db="EMBL/GenBank/DDBJ databases">
        <title>Genome sequencing of Cryobacterium arcticum PAMC 27867.</title>
        <authorList>
            <person name="Lee J."/>
            <person name="Kim O.-S."/>
        </authorList>
    </citation>
    <scope>NUCLEOTIDE SEQUENCE [LARGE SCALE GENOMIC DNA]</scope>
    <source>
        <strain evidence="7 8">PAMC 27867</strain>
    </source>
</reference>
<comment type="cofactor">
    <cofactor evidence="1">
        <name>Zn(2+)</name>
        <dbReference type="ChEBI" id="CHEBI:29105"/>
    </cofactor>
</comment>
<feature type="domain" description="Peptidase M20 dimerisation" evidence="6">
    <location>
        <begin position="192"/>
        <end position="335"/>
    </location>
</feature>
<comment type="similarity">
    <text evidence="2">Belongs to the peptidase M20A family.</text>
</comment>
<dbReference type="OrthoDB" id="7055905at2"/>
<dbReference type="InterPro" id="IPR011650">
    <property type="entry name" value="Peptidase_M20_dimer"/>
</dbReference>
<dbReference type="KEGG" id="cart:PA27867_0747"/>
<keyword evidence="3" id="KW-0479">Metal-binding</keyword>
<dbReference type="GO" id="GO:0016787">
    <property type="term" value="F:hydrolase activity"/>
    <property type="evidence" value="ECO:0007669"/>
    <property type="project" value="UniProtKB-KW"/>
</dbReference>
<keyword evidence="8" id="KW-1185">Reference proteome</keyword>
<dbReference type="InterPro" id="IPR036264">
    <property type="entry name" value="Bact_exopeptidase_dim_dom"/>
</dbReference>
<dbReference type="InterPro" id="IPR002933">
    <property type="entry name" value="Peptidase_M20"/>
</dbReference>
<evidence type="ECO:0000259" key="6">
    <source>
        <dbReference type="Pfam" id="PF07687"/>
    </source>
</evidence>
<dbReference type="PATRIC" id="fig|670052.7.peg.772"/>
<dbReference type="Gene3D" id="3.40.630.10">
    <property type="entry name" value="Zn peptidases"/>
    <property type="match status" value="1"/>
</dbReference>
<accession>A0A1B1BGQ0</accession>
<dbReference type="PANTHER" id="PTHR43808">
    <property type="entry name" value="ACETYLORNITHINE DEACETYLASE"/>
    <property type="match status" value="1"/>
</dbReference>
<dbReference type="PROSITE" id="PS00758">
    <property type="entry name" value="ARGE_DAPE_CPG2_1"/>
    <property type="match status" value="1"/>
</dbReference>
<dbReference type="AlphaFoldDB" id="A0A1B1BGQ0"/>
<dbReference type="Proteomes" id="UP000092582">
    <property type="component" value="Chromosome 1"/>
</dbReference>
<name>A0A1B1BGQ0_9MICO</name>
<protein>
    <submittedName>
        <fullName evidence="7">Putative acetylornithine deacetylase</fullName>
    </submittedName>
</protein>
<proteinExistence type="inferred from homology"/>
<dbReference type="PANTHER" id="PTHR43808:SF8">
    <property type="entry name" value="PEPTIDASE M20 DIMERISATION DOMAIN-CONTAINING PROTEIN"/>
    <property type="match status" value="1"/>
</dbReference>
<dbReference type="RefSeq" id="WP_066593408.1">
    <property type="nucleotide sequence ID" value="NZ_CP016282.1"/>
</dbReference>
<evidence type="ECO:0000313" key="7">
    <source>
        <dbReference type="EMBL" id="ANP71714.1"/>
    </source>
</evidence>
<organism evidence="7 8">
    <name type="scientific">Cryobacterium arcticum</name>
    <dbReference type="NCBI Taxonomy" id="670052"/>
    <lineage>
        <taxon>Bacteria</taxon>
        <taxon>Bacillati</taxon>
        <taxon>Actinomycetota</taxon>
        <taxon>Actinomycetes</taxon>
        <taxon>Micrococcales</taxon>
        <taxon>Microbacteriaceae</taxon>
        <taxon>Cryobacterium</taxon>
    </lineage>
</organism>
<evidence type="ECO:0000256" key="5">
    <source>
        <dbReference type="ARBA" id="ARBA00022833"/>
    </source>
</evidence>
<evidence type="ECO:0000256" key="3">
    <source>
        <dbReference type="ARBA" id="ARBA00022723"/>
    </source>
</evidence>
<dbReference type="GO" id="GO:0046872">
    <property type="term" value="F:metal ion binding"/>
    <property type="evidence" value="ECO:0007669"/>
    <property type="project" value="UniProtKB-KW"/>
</dbReference>
<evidence type="ECO:0000256" key="2">
    <source>
        <dbReference type="ARBA" id="ARBA00006247"/>
    </source>
</evidence>
<dbReference type="Pfam" id="PF07687">
    <property type="entry name" value="M20_dimer"/>
    <property type="match status" value="1"/>
</dbReference>
<keyword evidence="4" id="KW-0378">Hydrolase</keyword>
<dbReference type="SUPFAM" id="SSF55031">
    <property type="entry name" value="Bacterial exopeptidase dimerisation domain"/>
    <property type="match status" value="1"/>
</dbReference>
<dbReference type="InterPro" id="IPR050072">
    <property type="entry name" value="Peptidase_M20A"/>
</dbReference>
<evidence type="ECO:0000256" key="1">
    <source>
        <dbReference type="ARBA" id="ARBA00001947"/>
    </source>
</evidence>
<dbReference type="SUPFAM" id="SSF53187">
    <property type="entry name" value="Zn-dependent exopeptidases"/>
    <property type="match status" value="1"/>
</dbReference>